<keyword evidence="11 18" id="KW-1133">Transmembrane helix</keyword>
<dbReference type="InterPro" id="IPR003661">
    <property type="entry name" value="HisK_dim/P_dom"/>
</dbReference>
<dbReference type="InterPro" id="IPR000014">
    <property type="entry name" value="PAS"/>
</dbReference>
<dbReference type="PROSITE" id="PS50109">
    <property type="entry name" value="HIS_KIN"/>
    <property type="match status" value="1"/>
</dbReference>
<evidence type="ECO:0000256" key="7">
    <source>
        <dbReference type="ARBA" id="ARBA00022692"/>
    </source>
</evidence>
<dbReference type="Gene3D" id="3.40.50.2300">
    <property type="match status" value="1"/>
</dbReference>
<dbReference type="CDD" id="cd17546">
    <property type="entry name" value="REC_hyHK_CKI1_RcsC-like"/>
    <property type="match status" value="1"/>
</dbReference>
<keyword evidence="26" id="KW-1185">Reference proteome</keyword>
<dbReference type="SUPFAM" id="SSF55785">
    <property type="entry name" value="PYP-like sensor domain (PAS domain)"/>
    <property type="match status" value="1"/>
</dbReference>
<reference evidence="26" key="1">
    <citation type="journal article" date="2019" name="Int. J. Syst. Evol. Microbiol.">
        <title>The Global Catalogue of Microorganisms (GCM) 10K type strain sequencing project: providing services to taxonomists for standard genome sequencing and annotation.</title>
        <authorList>
            <consortium name="The Broad Institute Genomics Platform"/>
            <consortium name="The Broad Institute Genome Sequencing Center for Infectious Disease"/>
            <person name="Wu L."/>
            <person name="Ma J."/>
        </authorList>
    </citation>
    <scope>NUCLEOTIDE SEQUENCE [LARGE SCALE GENOMIC DNA]</scope>
    <source>
        <strain evidence="26">CGMCC 4.7192</strain>
    </source>
</reference>
<dbReference type="PROSITE" id="PS50894">
    <property type="entry name" value="HPT"/>
    <property type="match status" value="1"/>
</dbReference>
<dbReference type="SMART" id="SM00448">
    <property type="entry name" value="REC"/>
    <property type="match status" value="1"/>
</dbReference>
<evidence type="ECO:0000256" key="14">
    <source>
        <dbReference type="PROSITE-ProRule" id="PRU00110"/>
    </source>
</evidence>
<dbReference type="CDD" id="cd00088">
    <property type="entry name" value="HPT"/>
    <property type="match status" value="1"/>
</dbReference>
<dbReference type="PANTHER" id="PTHR45339:SF1">
    <property type="entry name" value="HYBRID SIGNAL TRANSDUCTION HISTIDINE KINASE J"/>
    <property type="match status" value="1"/>
</dbReference>
<dbReference type="Pfam" id="PF00512">
    <property type="entry name" value="HisKA"/>
    <property type="match status" value="1"/>
</dbReference>
<feature type="chain" id="PRO_5047148333" description="histidine kinase" evidence="19">
    <location>
        <begin position="25"/>
        <end position="1021"/>
    </location>
</feature>
<dbReference type="SUPFAM" id="SSF47226">
    <property type="entry name" value="Histidine-containing phosphotransfer domain, HPT domain"/>
    <property type="match status" value="1"/>
</dbReference>
<evidence type="ECO:0000256" key="4">
    <source>
        <dbReference type="ARBA" id="ARBA00022475"/>
    </source>
</evidence>
<dbReference type="Pfam" id="PF00672">
    <property type="entry name" value="HAMP"/>
    <property type="match status" value="1"/>
</dbReference>
<dbReference type="EC" id="2.7.13.3" evidence="3"/>
<dbReference type="CDD" id="cd16922">
    <property type="entry name" value="HATPase_EvgS-ArcB-TorS-like"/>
    <property type="match status" value="1"/>
</dbReference>
<evidence type="ECO:0000256" key="5">
    <source>
        <dbReference type="ARBA" id="ARBA00022553"/>
    </source>
</evidence>
<sequence length="1021" mass="114703">MSIKARIFSVFFILLALLSATTLAASYLLENTTQLSQSEINRSKSLKLADLVRQSSADLTVMARTYVATGDPKYEKYFSDILGIREGLIPRPENYHEVYWDFVIHEQERSLKDGSLISLEKLIDEANLTKEEIRFLRLAKINSDHLVELERTAFAAMKGLYADGNGNLIHPGPVDKKMALDILYGPEYLQEKTKIMHPINNFSKAVDIRTAQEIKTIKAAGTDLLNTVMGLIFLTIIFAIGSIFHLNKKIIKPILQLSRVSSEIKNGNMDQRMPIISQDEIGTLSAAFNSILERVHQMLLKLQEENDSRRKLSDQLDQNNTNLYRAQKVARMGHWFLDCTTNYEIWSETLPEIYGLPPATQASYESFIQCVHPDDVEDVERIQGQHLDKGEPFSLSFRLLHQDGSIHHIINHCTMKCDDQGKVLQVTGIIQDITDLKLVEEKLESSKAEVDAINRNLEHTITRRTKALQEAKEEAEMANSAKSDFLATMSHEIRTPLNGLVGMANLLKDTKLNDDQREKLSLLISSSQNLSEIINDVLDMSKIESGAIEIETTTFDLEGIMKSIIVPFQHIAQQKELFFNIIYQTQDVHFINSDQIRLVQILNNLLSNAFKFTANGGITLTVEITKLKEQALNLKVVVEDTGPGIVKDRLETIFDAFIQEDNSITRKFGGTGLGLSIIKSIIEMMQGNIDVTSTVGVGSRFEVNLPVTAGTELEIGTLQLSNVDTELEDVGSLRILLAEDNPVNAMIAIAFLKKFGHEIVHVINGQEAVDTMGKDKFDIVLMDVHMPIMSGIQATKLIREMDQKYADIPIIGLTAEAFQDRHVLFKKEGMNDILTKPFKEDQLKALIIRHHLIATMKKAPEPISEFEKSEAVSNRPETPEVSDIKPVHDTDESFILIDTLDPNLLSEDMNNTPIGNEEQFEEFKKQLGPDVICQLIGETPSTVQHFLEDLREGIETENHDKIKEAAHSLKGLAGSMLAPRLSRQAAVIEDCCTDIDSVREMMPTLVTTMSETVAWWNKKVS</sequence>
<dbReference type="InterPro" id="IPR035965">
    <property type="entry name" value="PAS-like_dom_sf"/>
</dbReference>
<dbReference type="Pfam" id="PF08447">
    <property type="entry name" value="PAS_3"/>
    <property type="match status" value="1"/>
</dbReference>
<keyword evidence="7 18" id="KW-0812">Transmembrane</keyword>
<dbReference type="SUPFAM" id="SSF55874">
    <property type="entry name" value="ATPase domain of HSP90 chaperone/DNA topoisomerase II/histidine kinase"/>
    <property type="match status" value="1"/>
</dbReference>
<dbReference type="Pfam" id="PF00072">
    <property type="entry name" value="Response_reg"/>
    <property type="match status" value="1"/>
</dbReference>
<dbReference type="Pfam" id="PF01627">
    <property type="entry name" value="Hpt"/>
    <property type="match status" value="1"/>
</dbReference>
<evidence type="ECO:0000313" key="25">
    <source>
        <dbReference type="EMBL" id="MFD2206017.1"/>
    </source>
</evidence>
<dbReference type="InterPro" id="IPR036890">
    <property type="entry name" value="HATPase_C_sf"/>
</dbReference>
<feature type="domain" description="Histidine kinase" evidence="20">
    <location>
        <begin position="488"/>
        <end position="709"/>
    </location>
</feature>
<keyword evidence="9" id="KW-0418">Kinase</keyword>
<dbReference type="CDD" id="cd06225">
    <property type="entry name" value="HAMP"/>
    <property type="match status" value="1"/>
</dbReference>
<feature type="domain" description="HPt" evidence="24">
    <location>
        <begin position="928"/>
        <end position="1021"/>
    </location>
</feature>
<dbReference type="Gene3D" id="1.10.287.130">
    <property type="match status" value="1"/>
</dbReference>
<dbReference type="PRINTS" id="PR00344">
    <property type="entry name" value="BCTRLSENSOR"/>
</dbReference>
<keyword evidence="12" id="KW-0902">Two-component regulatory system</keyword>
<name>A0ABW5BIQ9_9PROT</name>
<evidence type="ECO:0000259" key="21">
    <source>
        <dbReference type="PROSITE" id="PS50110"/>
    </source>
</evidence>
<organism evidence="25 26">
    <name type="scientific">Kiloniella antarctica</name>
    <dbReference type="NCBI Taxonomy" id="1550907"/>
    <lineage>
        <taxon>Bacteria</taxon>
        <taxon>Pseudomonadati</taxon>
        <taxon>Pseudomonadota</taxon>
        <taxon>Alphaproteobacteria</taxon>
        <taxon>Rhodospirillales</taxon>
        <taxon>Kiloniellaceae</taxon>
        <taxon>Kiloniella</taxon>
    </lineage>
</organism>
<dbReference type="Proteomes" id="UP001597294">
    <property type="component" value="Unassembled WGS sequence"/>
</dbReference>
<keyword evidence="16" id="KW-0175">Coiled coil</keyword>
<evidence type="ECO:0000256" key="9">
    <source>
        <dbReference type="ARBA" id="ARBA00022777"/>
    </source>
</evidence>
<evidence type="ECO:0000259" key="20">
    <source>
        <dbReference type="PROSITE" id="PS50109"/>
    </source>
</evidence>
<evidence type="ECO:0000256" key="13">
    <source>
        <dbReference type="ARBA" id="ARBA00023136"/>
    </source>
</evidence>
<dbReference type="InterPro" id="IPR003660">
    <property type="entry name" value="HAMP_dom"/>
</dbReference>
<keyword evidence="5 15" id="KW-0597">Phosphoprotein</keyword>
<evidence type="ECO:0000256" key="19">
    <source>
        <dbReference type="SAM" id="SignalP"/>
    </source>
</evidence>
<dbReference type="InterPro" id="IPR036097">
    <property type="entry name" value="HisK_dim/P_sf"/>
</dbReference>
<dbReference type="Gene3D" id="3.30.450.20">
    <property type="entry name" value="PAS domain"/>
    <property type="match status" value="1"/>
</dbReference>
<dbReference type="SMART" id="SM00387">
    <property type="entry name" value="HATPase_c"/>
    <property type="match status" value="1"/>
</dbReference>
<evidence type="ECO:0000259" key="24">
    <source>
        <dbReference type="PROSITE" id="PS50894"/>
    </source>
</evidence>
<accession>A0ABW5BIQ9</accession>
<evidence type="ECO:0000259" key="23">
    <source>
        <dbReference type="PROSITE" id="PS50885"/>
    </source>
</evidence>
<keyword evidence="19" id="KW-0732">Signal</keyword>
<feature type="domain" description="HAMP" evidence="23">
    <location>
        <begin position="248"/>
        <end position="300"/>
    </location>
</feature>
<dbReference type="PROSITE" id="PS50110">
    <property type="entry name" value="RESPONSE_REGULATORY"/>
    <property type="match status" value="1"/>
</dbReference>
<evidence type="ECO:0000256" key="15">
    <source>
        <dbReference type="PROSITE-ProRule" id="PRU00169"/>
    </source>
</evidence>
<keyword evidence="8" id="KW-0547">Nucleotide-binding</keyword>
<feature type="modified residue" description="4-aspartylphosphate" evidence="15">
    <location>
        <position position="783"/>
    </location>
</feature>
<evidence type="ECO:0000256" key="8">
    <source>
        <dbReference type="ARBA" id="ARBA00022741"/>
    </source>
</evidence>
<evidence type="ECO:0000256" key="11">
    <source>
        <dbReference type="ARBA" id="ARBA00022989"/>
    </source>
</evidence>
<dbReference type="CDD" id="cd00130">
    <property type="entry name" value="PAS"/>
    <property type="match status" value="1"/>
</dbReference>
<evidence type="ECO:0000256" key="16">
    <source>
        <dbReference type="SAM" id="Coils"/>
    </source>
</evidence>
<dbReference type="InterPro" id="IPR008207">
    <property type="entry name" value="Sig_transdc_His_kin_Hpt_dom"/>
</dbReference>
<dbReference type="InterPro" id="IPR004358">
    <property type="entry name" value="Sig_transdc_His_kin-like_C"/>
</dbReference>
<dbReference type="SMART" id="SM00388">
    <property type="entry name" value="HisKA"/>
    <property type="match status" value="1"/>
</dbReference>
<dbReference type="InterPro" id="IPR000700">
    <property type="entry name" value="PAS-assoc_C"/>
</dbReference>
<dbReference type="Gene3D" id="1.20.120.160">
    <property type="entry name" value="HPT domain"/>
    <property type="match status" value="1"/>
</dbReference>
<dbReference type="Gene3D" id="3.30.565.10">
    <property type="entry name" value="Histidine kinase-like ATPase, C-terminal domain"/>
    <property type="match status" value="1"/>
</dbReference>
<evidence type="ECO:0000256" key="12">
    <source>
        <dbReference type="ARBA" id="ARBA00023012"/>
    </source>
</evidence>
<dbReference type="NCBIfam" id="TIGR00229">
    <property type="entry name" value="sensory_box"/>
    <property type="match status" value="1"/>
</dbReference>
<feature type="signal peptide" evidence="19">
    <location>
        <begin position="1"/>
        <end position="24"/>
    </location>
</feature>
<feature type="transmembrane region" description="Helical" evidence="18">
    <location>
        <begin position="224"/>
        <end position="246"/>
    </location>
</feature>
<dbReference type="Gene3D" id="6.10.340.10">
    <property type="match status" value="1"/>
</dbReference>
<keyword evidence="10 25" id="KW-0067">ATP-binding</keyword>
<dbReference type="InterPro" id="IPR001789">
    <property type="entry name" value="Sig_transdc_resp-reg_receiver"/>
</dbReference>
<proteinExistence type="predicted"/>
<dbReference type="InterPro" id="IPR036641">
    <property type="entry name" value="HPT_dom_sf"/>
</dbReference>
<dbReference type="SUPFAM" id="SSF52172">
    <property type="entry name" value="CheY-like"/>
    <property type="match status" value="1"/>
</dbReference>
<dbReference type="Gene3D" id="2.10.70.100">
    <property type="match status" value="1"/>
</dbReference>
<dbReference type="CDD" id="cd00082">
    <property type="entry name" value="HisKA"/>
    <property type="match status" value="1"/>
</dbReference>
<feature type="domain" description="PAC" evidence="22">
    <location>
        <begin position="393"/>
        <end position="445"/>
    </location>
</feature>
<dbReference type="SUPFAM" id="SSF47384">
    <property type="entry name" value="Homodimeric domain of signal transducing histidine kinase"/>
    <property type="match status" value="1"/>
</dbReference>
<evidence type="ECO:0000256" key="3">
    <source>
        <dbReference type="ARBA" id="ARBA00012438"/>
    </source>
</evidence>
<comment type="catalytic activity">
    <reaction evidence="1">
        <text>ATP + protein L-histidine = ADP + protein N-phospho-L-histidine.</text>
        <dbReference type="EC" id="2.7.13.3"/>
    </reaction>
</comment>
<protein>
    <recommendedName>
        <fullName evidence="3">histidine kinase</fullName>
        <ecNumber evidence="3">2.7.13.3</ecNumber>
    </recommendedName>
</protein>
<dbReference type="SUPFAM" id="SSF158472">
    <property type="entry name" value="HAMP domain-like"/>
    <property type="match status" value="1"/>
</dbReference>
<evidence type="ECO:0000256" key="1">
    <source>
        <dbReference type="ARBA" id="ARBA00000085"/>
    </source>
</evidence>
<keyword evidence="6" id="KW-0808">Transferase</keyword>
<dbReference type="InterPro" id="IPR005467">
    <property type="entry name" value="His_kinase_dom"/>
</dbReference>
<evidence type="ECO:0000313" key="26">
    <source>
        <dbReference type="Proteomes" id="UP001597294"/>
    </source>
</evidence>
<evidence type="ECO:0000256" key="17">
    <source>
        <dbReference type="SAM" id="MobiDB-lite"/>
    </source>
</evidence>
<keyword evidence="13 18" id="KW-0472">Membrane</keyword>
<feature type="modified residue" description="Phosphohistidine" evidence="14">
    <location>
        <position position="967"/>
    </location>
</feature>
<evidence type="ECO:0000259" key="22">
    <source>
        <dbReference type="PROSITE" id="PS50113"/>
    </source>
</evidence>
<dbReference type="PROSITE" id="PS50885">
    <property type="entry name" value="HAMP"/>
    <property type="match status" value="1"/>
</dbReference>
<dbReference type="SMART" id="SM00304">
    <property type="entry name" value="HAMP"/>
    <property type="match status" value="1"/>
</dbReference>
<dbReference type="RefSeq" id="WP_380251189.1">
    <property type="nucleotide sequence ID" value="NZ_JBHUII010000004.1"/>
</dbReference>
<feature type="coiled-coil region" evidence="16">
    <location>
        <begin position="436"/>
        <end position="474"/>
    </location>
</feature>
<evidence type="ECO:0000256" key="6">
    <source>
        <dbReference type="ARBA" id="ARBA00022679"/>
    </source>
</evidence>
<dbReference type="PROSITE" id="PS50113">
    <property type="entry name" value="PAC"/>
    <property type="match status" value="1"/>
</dbReference>
<comment type="subcellular location">
    <subcellularLocation>
        <location evidence="2">Cell membrane</location>
        <topology evidence="2">Multi-pass membrane protein</topology>
    </subcellularLocation>
</comment>
<feature type="region of interest" description="Disordered" evidence="17">
    <location>
        <begin position="865"/>
        <end position="885"/>
    </location>
</feature>
<dbReference type="InterPro" id="IPR003594">
    <property type="entry name" value="HATPase_dom"/>
</dbReference>
<comment type="caution">
    <text evidence="25">The sequence shown here is derived from an EMBL/GenBank/DDBJ whole genome shotgun (WGS) entry which is preliminary data.</text>
</comment>
<dbReference type="EMBL" id="JBHUII010000004">
    <property type="protein sequence ID" value="MFD2206017.1"/>
    <property type="molecule type" value="Genomic_DNA"/>
</dbReference>
<gene>
    <name evidence="25" type="ORF">ACFSKO_10355</name>
</gene>
<evidence type="ECO:0000256" key="2">
    <source>
        <dbReference type="ARBA" id="ARBA00004651"/>
    </source>
</evidence>
<dbReference type="Pfam" id="PF02518">
    <property type="entry name" value="HATPase_c"/>
    <property type="match status" value="1"/>
</dbReference>
<evidence type="ECO:0000256" key="10">
    <source>
        <dbReference type="ARBA" id="ARBA00022840"/>
    </source>
</evidence>
<dbReference type="InterPro" id="IPR013655">
    <property type="entry name" value="PAS_fold_3"/>
</dbReference>
<feature type="domain" description="Response regulatory" evidence="21">
    <location>
        <begin position="734"/>
        <end position="851"/>
    </location>
</feature>
<dbReference type="PANTHER" id="PTHR45339">
    <property type="entry name" value="HYBRID SIGNAL TRANSDUCTION HISTIDINE KINASE J"/>
    <property type="match status" value="1"/>
</dbReference>
<dbReference type="InterPro" id="IPR011006">
    <property type="entry name" value="CheY-like_superfamily"/>
</dbReference>
<dbReference type="GO" id="GO:0005524">
    <property type="term" value="F:ATP binding"/>
    <property type="evidence" value="ECO:0007669"/>
    <property type="project" value="UniProtKB-KW"/>
</dbReference>
<evidence type="ECO:0000256" key="18">
    <source>
        <dbReference type="SAM" id="Phobius"/>
    </source>
</evidence>
<keyword evidence="4" id="KW-1003">Cell membrane</keyword>